<keyword evidence="3 6" id="KW-1133">Transmembrane helix</keyword>
<dbReference type="OrthoDB" id="100006at2759"/>
<dbReference type="EMBL" id="PVQB02000873">
    <property type="protein sequence ID" value="KAF4333313.1"/>
    <property type="molecule type" value="Genomic_DNA"/>
</dbReference>
<feature type="transmembrane region" description="Helical" evidence="6">
    <location>
        <begin position="200"/>
        <end position="218"/>
    </location>
</feature>
<evidence type="ECO:0000256" key="3">
    <source>
        <dbReference type="ARBA" id="ARBA00022989"/>
    </source>
</evidence>
<dbReference type="PANTHER" id="PTHR23112:SF0">
    <property type="entry name" value="TRANSMEMBRANE PROTEIN 116"/>
    <property type="match status" value="1"/>
</dbReference>
<accession>A0A9P5DSZ6</accession>
<comment type="subcellular location">
    <subcellularLocation>
        <location evidence="1">Membrane</location>
        <topology evidence="1">Multi-pass membrane protein</topology>
    </subcellularLocation>
</comment>
<evidence type="ECO:0000256" key="4">
    <source>
        <dbReference type="ARBA" id="ARBA00023136"/>
    </source>
</evidence>
<dbReference type="PANTHER" id="PTHR23112">
    <property type="entry name" value="G PROTEIN-COUPLED RECEPTOR 157-RELATED"/>
    <property type="match status" value="1"/>
</dbReference>
<feature type="region of interest" description="Disordered" evidence="5">
    <location>
        <begin position="96"/>
        <end position="141"/>
    </location>
</feature>
<keyword evidence="2 6" id="KW-0812">Transmembrane</keyword>
<reference evidence="7" key="1">
    <citation type="journal article" date="2017" name="Mycologia">
        <title>Fusarium algeriense, sp. nov., a novel toxigenic crown rot pathogen of durum wheat from Algeria is nested in the Fusarium burgessii species complex.</title>
        <authorList>
            <person name="Laraba I."/>
            <person name="Keddad A."/>
            <person name="Boureghda H."/>
            <person name="Abdallah N."/>
            <person name="Vaughan M.M."/>
            <person name="Proctor R.H."/>
            <person name="Busman M."/>
            <person name="O'Donnell K."/>
        </authorList>
    </citation>
    <scope>NUCLEOTIDE SEQUENCE</scope>
    <source>
        <strain evidence="7">NRRL 25174</strain>
    </source>
</reference>
<dbReference type="GO" id="GO:0005886">
    <property type="term" value="C:plasma membrane"/>
    <property type="evidence" value="ECO:0007669"/>
    <property type="project" value="TreeGrafter"/>
</dbReference>
<keyword evidence="7" id="KW-0675">Receptor</keyword>
<sequence length="281" mass="32032">MDEMHPVGGNWCWISSNRADLRYSMAHGWRICVIFGTVAIYLYIWVYLRRKLRRDTGASLSFKRSKRKGFRTMDEGDLELELDAFRRPELNARAATTAAFAPPRSPRHNKVEELDAEPGRGSEAGANAPKEGIMRHRPTSSKVGAEVNIPITLNDLFIEASQTTQSQPGERQVSILQSNASEFRMRPNTHQVELEVKRMLLLNAYPFMYVLLWAPGLINRLMEASGNPNSKTVNAALQAPTQFIGLANALTYGFNHYLRDRLNDLYWRPMITRMKNRLGLH</sequence>
<keyword evidence="4 6" id="KW-0472">Membrane</keyword>
<feature type="compositionally biased region" description="Basic and acidic residues" evidence="5">
    <location>
        <begin position="109"/>
        <end position="120"/>
    </location>
</feature>
<evidence type="ECO:0000256" key="2">
    <source>
        <dbReference type="ARBA" id="ARBA00022692"/>
    </source>
</evidence>
<reference evidence="7" key="2">
    <citation type="submission" date="2020-02" db="EMBL/GenBank/DDBJ databases">
        <title>Identification and distribution of gene clusters putatively required for synthesis of sphingolipid metabolism inhibitors in phylogenetically diverse species of the filamentous fungus Fusarium.</title>
        <authorList>
            <person name="Kim H.-S."/>
            <person name="Busman M."/>
            <person name="Brown D.W."/>
            <person name="Divon H."/>
            <person name="Uhlig S."/>
            <person name="Proctor R.H."/>
        </authorList>
    </citation>
    <scope>NUCLEOTIDE SEQUENCE</scope>
    <source>
        <strain evidence="7">NRRL 25174</strain>
    </source>
</reference>
<evidence type="ECO:0000256" key="5">
    <source>
        <dbReference type="SAM" id="MobiDB-lite"/>
    </source>
</evidence>
<feature type="transmembrane region" description="Helical" evidence="6">
    <location>
        <begin position="28"/>
        <end position="48"/>
    </location>
</feature>
<dbReference type="GO" id="GO:0004930">
    <property type="term" value="F:G protein-coupled receptor activity"/>
    <property type="evidence" value="ECO:0007669"/>
    <property type="project" value="TreeGrafter"/>
</dbReference>
<organism evidence="7 8">
    <name type="scientific">Fusarium beomiforme</name>
    <dbReference type="NCBI Taxonomy" id="44412"/>
    <lineage>
        <taxon>Eukaryota</taxon>
        <taxon>Fungi</taxon>
        <taxon>Dikarya</taxon>
        <taxon>Ascomycota</taxon>
        <taxon>Pezizomycotina</taxon>
        <taxon>Sordariomycetes</taxon>
        <taxon>Hypocreomycetidae</taxon>
        <taxon>Hypocreales</taxon>
        <taxon>Nectriaceae</taxon>
        <taxon>Fusarium</taxon>
        <taxon>Fusarium burgessii species complex</taxon>
    </lineage>
</organism>
<evidence type="ECO:0000313" key="7">
    <source>
        <dbReference type="EMBL" id="KAF4333313.1"/>
    </source>
</evidence>
<dbReference type="GO" id="GO:0007189">
    <property type="term" value="P:adenylate cyclase-activating G protein-coupled receptor signaling pathway"/>
    <property type="evidence" value="ECO:0007669"/>
    <property type="project" value="TreeGrafter"/>
</dbReference>
<name>A0A9P5DSZ6_9HYPO</name>
<comment type="caution">
    <text evidence="7">The sequence shown here is derived from an EMBL/GenBank/DDBJ whole genome shotgun (WGS) entry which is preliminary data.</text>
</comment>
<evidence type="ECO:0000313" key="8">
    <source>
        <dbReference type="Proteomes" id="UP000730481"/>
    </source>
</evidence>
<keyword evidence="8" id="KW-1185">Reference proteome</keyword>
<proteinExistence type="predicted"/>
<evidence type="ECO:0000256" key="6">
    <source>
        <dbReference type="SAM" id="Phobius"/>
    </source>
</evidence>
<dbReference type="Proteomes" id="UP000730481">
    <property type="component" value="Unassembled WGS sequence"/>
</dbReference>
<protein>
    <submittedName>
        <fullName evidence="7">Cyclic AMP receptor 2</fullName>
    </submittedName>
</protein>
<evidence type="ECO:0000256" key="1">
    <source>
        <dbReference type="ARBA" id="ARBA00004141"/>
    </source>
</evidence>
<gene>
    <name evidence="7" type="ORF">FBEOM_12867</name>
</gene>
<dbReference type="AlphaFoldDB" id="A0A9P5DSZ6"/>